<keyword evidence="2" id="KW-1185">Reference proteome</keyword>
<dbReference type="AlphaFoldDB" id="A0A0F7RTT8"/>
<dbReference type="EMBL" id="CCFA01000027">
    <property type="protein sequence ID" value="CDR98499.1"/>
    <property type="molecule type" value="Genomic_DNA"/>
</dbReference>
<sequence length="64" mass="6992">MDVAPFPCESSVLIFNSSNKDGKGKENTLPFVWDRGTKHLLHMADTGEGASKPLHHLCTVIITV</sequence>
<reference evidence="2" key="1">
    <citation type="submission" date="2014-06" db="EMBL/GenBank/DDBJ databases">
        <authorList>
            <person name="Berkman P.J."/>
        </authorList>
    </citation>
    <scope>NUCLEOTIDE SEQUENCE [LARGE SCALE GENOMIC DNA]</scope>
</reference>
<dbReference type="Proteomes" id="UP000242770">
    <property type="component" value="Unassembled WGS sequence"/>
</dbReference>
<accession>A0A0F7RTT8</accession>
<proteinExistence type="predicted"/>
<name>A0A0F7RTT8_9BASI</name>
<protein>
    <submittedName>
        <fullName evidence="1">Uncharacterized protein</fullName>
    </submittedName>
</protein>
<organism evidence="1 2">
    <name type="scientific">Sporisorium scitamineum</name>
    <dbReference type="NCBI Taxonomy" id="49012"/>
    <lineage>
        <taxon>Eukaryota</taxon>
        <taxon>Fungi</taxon>
        <taxon>Dikarya</taxon>
        <taxon>Basidiomycota</taxon>
        <taxon>Ustilaginomycotina</taxon>
        <taxon>Ustilaginomycetes</taxon>
        <taxon>Ustilaginales</taxon>
        <taxon>Ustilaginaceae</taxon>
        <taxon>Sporisorium</taxon>
    </lineage>
</organism>
<evidence type="ECO:0000313" key="2">
    <source>
        <dbReference type="Proteomes" id="UP000242770"/>
    </source>
</evidence>
<evidence type="ECO:0000313" key="1">
    <source>
        <dbReference type="EMBL" id="CDR98499.1"/>
    </source>
</evidence>
<gene>
    <name evidence="1" type="primary">SSCI00200.1</name>
</gene>